<name>A0A940NL93_9BACI</name>
<feature type="domain" description="Thioredoxin" evidence="5">
    <location>
        <begin position="28"/>
        <end position="193"/>
    </location>
</feature>
<reference evidence="6" key="1">
    <citation type="submission" date="2021-04" db="EMBL/GenBank/DDBJ databases">
        <title>Genome seq and assembly of Bacillus sp.</title>
        <authorList>
            <person name="Chhetri G."/>
        </authorList>
    </citation>
    <scope>NUCLEOTIDE SEQUENCE</scope>
    <source>
        <strain evidence="6">RG28</strain>
    </source>
</reference>
<dbReference type="Gene3D" id="3.40.30.10">
    <property type="entry name" value="Glutaredoxin"/>
    <property type="match status" value="1"/>
</dbReference>
<organism evidence="6 7">
    <name type="scientific">Gottfriedia endophytica</name>
    <dbReference type="NCBI Taxonomy" id="2820819"/>
    <lineage>
        <taxon>Bacteria</taxon>
        <taxon>Bacillati</taxon>
        <taxon>Bacillota</taxon>
        <taxon>Bacilli</taxon>
        <taxon>Bacillales</taxon>
        <taxon>Bacillaceae</taxon>
        <taxon>Gottfriedia</taxon>
    </lineage>
</organism>
<evidence type="ECO:0000259" key="5">
    <source>
        <dbReference type="PROSITE" id="PS51352"/>
    </source>
</evidence>
<dbReference type="InterPro" id="IPR036249">
    <property type="entry name" value="Thioredoxin-like_sf"/>
</dbReference>
<dbReference type="SUPFAM" id="SSF52833">
    <property type="entry name" value="Thioredoxin-like"/>
    <property type="match status" value="1"/>
</dbReference>
<comment type="caution">
    <text evidence="6">The sequence shown here is derived from an EMBL/GenBank/DDBJ whole genome shotgun (WGS) entry which is preliminary data.</text>
</comment>
<dbReference type="Proteomes" id="UP000682134">
    <property type="component" value="Unassembled WGS sequence"/>
</dbReference>
<dbReference type="PROSITE" id="PS51352">
    <property type="entry name" value="THIOREDOXIN_2"/>
    <property type="match status" value="1"/>
</dbReference>
<evidence type="ECO:0000256" key="1">
    <source>
        <dbReference type="ARBA" id="ARBA00010996"/>
    </source>
</evidence>
<dbReference type="CDD" id="cd02968">
    <property type="entry name" value="SCO"/>
    <property type="match status" value="1"/>
</dbReference>
<evidence type="ECO:0000313" key="6">
    <source>
        <dbReference type="EMBL" id="MBP0727344.1"/>
    </source>
</evidence>
<evidence type="ECO:0000313" key="7">
    <source>
        <dbReference type="Proteomes" id="UP000682134"/>
    </source>
</evidence>
<accession>A0A940NL93</accession>
<evidence type="ECO:0000256" key="2">
    <source>
        <dbReference type="ARBA" id="ARBA00023008"/>
    </source>
</evidence>
<feature type="binding site" evidence="3">
    <location>
        <position position="66"/>
    </location>
    <ligand>
        <name>Cu cation</name>
        <dbReference type="ChEBI" id="CHEBI:23378"/>
    </ligand>
</feature>
<dbReference type="GO" id="GO:0046872">
    <property type="term" value="F:metal ion binding"/>
    <property type="evidence" value="ECO:0007669"/>
    <property type="project" value="UniProtKB-KW"/>
</dbReference>
<keyword evidence="4" id="KW-1015">Disulfide bond</keyword>
<proteinExistence type="inferred from homology"/>
<dbReference type="PROSITE" id="PS51257">
    <property type="entry name" value="PROKAR_LIPOPROTEIN"/>
    <property type="match status" value="1"/>
</dbReference>
<dbReference type="RefSeq" id="WP_209407682.1">
    <property type="nucleotide sequence ID" value="NZ_JAGIYQ010000026.1"/>
</dbReference>
<sequence length="194" mass="22263">MNKRYLYVSLFVVMLAFTLVGCGNKIENALNWKTKSYTYTNQEGKPFGSKNLKGKIYLADFIFTNCQTVCPPITANMAKLQRMAKEKNLDVQFVSFSVDPSVDTPEKMKEYSTKFNADLKSWNFLTGYSQNEIEKFAYDNFQEFVKKPAGQDQVIHGTRFFLVDQKGTVIKSYSSISKVPFDEIISDMKILLKN</sequence>
<feature type="binding site" evidence="3">
    <location>
        <position position="156"/>
    </location>
    <ligand>
        <name>Cu cation</name>
        <dbReference type="ChEBI" id="CHEBI:23378"/>
    </ligand>
</feature>
<evidence type="ECO:0000256" key="3">
    <source>
        <dbReference type="PIRSR" id="PIRSR603782-1"/>
    </source>
</evidence>
<feature type="disulfide bond" description="Redox-active" evidence="4">
    <location>
        <begin position="66"/>
        <end position="70"/>
    </location>
</feature>
<keyword evidence="7" id="KW-1185">Reference proteome</keyword>
<dbReference type="InterPro" id="IPR003782">
    <property type="entry name" value="SCO1/SenC"/>
</dbReference>
<dbReference type="PANTHER" id="PTHR12151:SF25">
    <property type="entry name" value="LINALOOL DEHYDRATASE_ISOMERASE DOMAIN-CONTAINING PROTEIN"/>
    <property type="match status" value="1"/>
</dbReference>
<evidence type="ECO:0000256" key="4">
    <source>
        <dbReference type="PIRSR" id="PIRSR603782-2"/>
    </source>
</evidence>
<comment type="similarity">
    <text evidence="1">Belongs to the SCO1/2 family.</text>
</comment>
<dbReference type="InterPro" id="IPR013766">
    <property type="entry name" value="Thioredoxin_domain"/>
</dbReference>
<gene>
    <name evidence="6" type="ORF">J5Y03_19575</name>
</gene>
<keyword evidence="3" id="KW-0479">Metal-binding</keyword>
<feature type="binding site" evidence="3">
    <location>
        <position position="70"/>
    </location>
    <ligand>
        <name>Cu cation</name>
        <dbReference type="ChEBI" id="CHEBI:23378"/>
    </ligand>
</feature>
<keyword evidence="2 3" id="KW-0186">Copper</keyword>
<dbReference type="EMBL" id="JAGIYQ010000026">
    <property type="protein sequence ID" value="MBP0727344.1"/>
    <property type="molecule type" value="Genomic_DNA"/>
</dbReference>
<dbReference type="PANTHER" id="PTHR12151">
    <property type="entry name" value="ELECTRON TRANSPORT PROTIN SCO1/SENC FAMILY MEMBER"/>
    <property type="match status" value="1"/>
</dbReference>
<dbReference type="Pfam" id="PF02630">
    <property type="entry name" value="SCO1-SenC"/>
    <property type="match status" value="1"/>
</dbReference>
<dbReference type="AlphaFoldDB" id="A0A940NL93"/>
<protein>
    <submittedName>
        <fullName evidence="6">SCO family protein</fullName>
    </submittedName>
</protein>